<dbReference type="PROSITE" id="PS51257">
    <property type="entry name" value="PROKAR_LIPOPROTEIN"/>
    <property type="match status" value="1"/>
</dbReference>
<evidence type="ECO:0000313" key="6">
    <source>
        <dbReference type="EMBL" id="AFW03838.1"/>
    </source>
</evidence>
<reference evidence="6" key="1">
    <citation type="submission" date="2012-03" db="EMBL/GenBank/DDBJ databases">
        <title>Cloning and expression of serine protease inhibitor of Exopalaemon carinicauda.</title>
        <authorList>
            <person name="Li Y."/>
            <person name="Liu P."/>
        </authorList>
    </citation>
    <scope>NUCLEOTIDE SEQUENCE</scope>
</reference>
<keyword evidence="1" id="KW-0646">Protease inhibitor</keyword>
<feature type="chain" id="PRO_5004054010" evidence="4">
    <location>
        <begin position="19"/>
        <end position="414"/>
    </location>
</feature>
<dbReference type="PANTHER" id="PTHR11461">
    <property type="entry name" value="SERINE PROTEASE INHIBITOR, SERPIN"/>
    <property type="match status" value="1"/>
</dbReference>
<dbReference type="InterPro" id="IPR042178">
    <property type="entry name" value="Serpin_sf_1"/>
</dbReference>
<protein>
    <submittedName>
        <fullName evidence="6">Serine protease inhibitor</fullName>
    </submittedName>
</protein>
<dbReference type="AlphaFoldDB" id="M4I132"/>
<dbReference type="InterPro" id="IPR000215">
    <property type="entry name" value="Serpin_fam"/>
</dbReference>
<dbReference type="Gene3D" id="2.30.39.10">
    <property type="entry name" value="Alpha-1-antitrypsin, domain 1"/>
    <property type="match status" value="1"/>
</dbReference>
<comment type="similarity">
    <text evidence="3">Belongs to the serpin family.</text>
</comment>
<feature type="signal peptide" evidence="4">
    <location>
        <begin position="1"/>
        <end position="18"/>
    </location>
</feature>
<keyword evidence="2" id="KW-0722">Serine protease inhibitor</keyword>
<dbReference type="SMART" id="SM00093">
    <property type="entry name" value="SERPIN"/>
    <property type="match status" value="1"/>
</dbReference>
<dbReference type="PANTHER" id="PTHR11461:SF342">
    <property type="entry name" value="SERINE PROTEASE INHIBITOR 28DC"/>
    <property type="match status" value="1"/>
</dbReference>
<dbReference type="InterPro" id="IPR036186">
    <property type="entry name" value="Serpin_sf"/>
</dbReference>
<dbReference type="GO" id="GO:0004867">
    <property type="term" value="F:serine-type endopeptidase inhibitor activity"/>
    <property type="evidence" value="ECO:0007669"/>
    <property type="project" value="UniProtKB-KW"/>
</dbReference>
<dbReference type="GO" id="GO:0005615">
    <property type="term" value="C:extracellular space"/>
    <property type="evidence" value="ECO:0007669"/>
    <property type="project" value="InterPro"/>
</dbReference>
<evidence type="ECO:0000259" key="5">
    <source>
        <dbReference type="SMART" id="SM00093"/>
    </source>
</evidence>
<feature type="domain" description="Serpin" evidence="5">
    <location>
        <begin position="46"/>
        <end position="406"/>
    </location>
</feature>
<dbReference type="Gene3D" id="3.30.497.10">
    <property type="entry name" value="Antithrombin, subunit I, domain 2"/>
    <property type="match status" value="1"/>
</dbReference>
<dbReference type="EMBL" id="JQ838045">
    <property type="protein sequence ID" value="AFW03838.1"/>
    <property type="molecule type" value="mRNA"/>
</dbReference>
<dbReference type="InterPro" id="IPR042185">
    <property type="entry name" value="Serpin_sf_2"/>
</dbReference>
<accession>M4I132</accession>
<dbReference type="InterPro" id="IPR023796">
    <property type="entry name" value="Serpin_dom"/>
</dbReference>
<sequence length="414" mass="46137">MKTLVLAVALLGLSSCLGSPLTPTIRLHARRESTLQLGDIINEFALDMSEILWNEPGNVVFSPLSIGSLMSLVMSGSSGTTYTQMRNALLYSANTPDIMIHTNYRNVLQSLAKLDNDVIVNVATRLFLASGANILSNFTRLAQEHYGSSVRILNFRDDPRGSMESVNQWVRDETNGKIPQLITQPFDSTTSFVATNTVYFKGSWEHPFDPEQTQDGTFNIGSSNITVPMMRSTMTVPLVEMRELDAEMIALPYKGYEYGMLLIRPNGPIDDITLQKVEFGLDAATLNRYVGEMRNATRIVSLPRMRLDFRAYLKNALTDLNVVDMFSPSTADFSRLTANRQVWVDDMIHQTVVEITETGTEAAAATSISLNRIGASKTFEVNRPSIFIIRHMTTGVPLFWGRIMRPDPLQTSGF</sequence>
<evidence type="ECO:0000256" key="3">
    <source>
        <dbReference type="RuleBase" id="RU000411"/>
    </source>
</evidence>
<evidence type="ECO:0000256" key="4">
    <source>
        <dbReference type="SAM" id="SignalP"/>
    </source>
</evidence>
<evidence type="ECO:0000256" key="1">
    <source>
        <dbReference type="ARBA" id="ARBA00022690"/>
    </source>
</evidence>
<dbReference type="SUPFAM" id="SSF56574">
    <property type="entry name" value="Serpins"/>
    <property type="match status" value="1"/>
</dbReference>
<dbReference type="Pfam" id="PF00079">
    <property type="entry name" value="Serpin"/>
    <property type="match status" value="1"/>
</dbReference>
<proteinExistence type="evidence at transcript level"/>
<keyword evidence="4" id="KW-0732">Signal</keyword>
<name>M4I132_PALCI</name>
<dbReference type="CDD" id="cd00172">
    <property type="entry name" value="serpin"/>
    <property type="match status" value="1"/>
</dbReference>
<organism evidence="6">
    <name type="scientific">Palaemon carinicauda</name>
    <name type="common">Ridgetail white prawn</name>
    <name type="synonym">Exopalaemon carinicauda</name>
    <dbReference type="NCBI Taxonomy" id="392227"/>
    <lineage>
        <taxon>Eukaryota</taxon>
        <taxon>Metazoa</taxon>
        <taxon>Ecdysozoa</taxon>
        <taxon>Arthropoda</taxon>
        <taxon>Crustacea</taxon>
        <taxon>Multicrustacea</taxon>
        <taxon>Malacostraca</taxon>
        <taxon>Eumalacostraca</taxon>
        <taxon>Eucarida</taxon>
        <taxon>Decapoda</taxon>
        <taxon>Pleocyemata</taxon>
        <taxon>Caridea</taxon>
        <taxon>Palaemonoidea</taxon>
        <taxon>Palaemonidae</taxon>
        <taxon>Palaemon</taxon>
    </lineage>
</organism>
<evidence type="ECO:0000256" key="2">
    <source>
        <dbReference type="ARBA" id="ARBA00022900"/>
    </source>
</evidence>